<dbReference type="CDD" id="cd00609">
    <property type="entry name" value="AAT_like"/>
    <property type="match status" value="1"/>
</dbReference>
<keyword evidence="12" id="KW-1185">Reference proteome</keyword>
<comment type="pathway">
    <text evidence="2 9">Amino-acid biosynthesis; L-histidine biosynthesis; L-histidine from 5-phospho-alpha-D-ribose 1-diphosphate: step 7/9.</text>
</comment>
<comment type="cofactor">
    <cofactor evidence="1 9">
        <name>pyridoxal 5'-phosphate</name>
        <dbReference type="ChEBI" id="CHEBI:597326"/>
    </cofactor>
</comment>
<dbReference type="InterPro" id="IPR015424">
    <property type="entry name" value="PyrdxlP-dep_Trfase"/>
</dbReference>
<feature type="modified residue" description="N6-(pyridoxal phosphate)lysine" evidence="9">
    <location>
        <position position="210"/>
    </location>
</feature>
<dbReference type="OrthoDB" id="9809616at2"/>
<keyword evidence="5 9" id="KW-0032">Aminotransferase</keyword>
<dbReference type="InterPro" id="IPR001917">
    <property type="entry name" value="Aminotrans_II_pyridoxalP_BS"/>
</dbReference>
<keyword evidence="7 9" id="KW-0663">Pyridoxal phosphate</keyword>
<dbReference type="InterPro" id="IPR004839">
    <property type="entry name" value="Aminotransferase_I/II_large"/>
</dbReference>
<dbReference type="GO" id="GO:0004400">
    <property type="term" value="F:histidinol-phosphate transaminase activity"/>
    <property type="evidence" value="ECO:0007669"/>
    <property type="project" value="UniProtKB-UniRule"/>
</dbReference>
<dbReference type="InterPro" id="IPR015422">
    <property type="entry name" value="PyrdxlP-dep_Trfase_small"/>
</dbReference>
<dbReference type="Pfam" id="PF00155">
    <property type="entry name" value="Aminotran_1_2"/>
    <property type="match status" value="1"/>
</dbReference>
<evidence type="ECO:0000256" key="5">
    <source>
        <dbReference type="ARBA" id="ARBA00022576"/>
    </source>
</evidence>
<dbReference type="GO" id="GO:0030170">
    <property type="term" value="F:pyridoxal phosphate binding"/>
    <property type="evidence" value="ECO:0007669"/>
    <property type="project" value="InterPro"/>
</dbReference>
<evidence type="ECO:0000313" key="12">
    <source>
        <dbReference type="Proteomes" id="UP000196027"/>
    </source>
</evidence>
<evidence type="ECO:0000256" key="9">
    <source>
        <dbReference type="HAMAP-Rule" id="MF_01023"/>
    </source>
</evidence>
<reference evidence="11 12" key="1">
    <citation type="submission" date="2017-05" db="EMBL/GenBank/DDBJ databases">
        <title>Genomic insights into alkan degradation activity of Oleiphilus messinensis.</title>
        <authorList>
            <person name="Kozyavkin S.A."/>
            <person name="Slesarev A.I."/>
            <person name="Golyshin P.N."/>
            <person name="Korzhenkov A."/>
            <person name="Golyshina O.N."/>
            <person name="Toshchakov S.V."/>
        </authorList>
    </citation>
    <scope>NUCLEOTIDE SEQUENCE [LARGE SCALE GENOMIC DNA]</scope>
    <source>
        <strain evidence="11 12">ME102</strain>
    </source>
</reference>
<comment type="catalytic activity">
    <reaction evidence="8 9">
        <text>L-histidinol phosphate + 2-oxoglutarate = 3-(imidazol-4-yl)-2-oxopropyl phosphate + L-glutamate</text>
        <dbReference type="Rhea" id="RHEA:23744"/>
        <dbReference type="ChEBI" id="CHEBI:16810"/>
        <dbReference type="ChEBI" id="CHEBI:29985"/>
        <dbReference type="ChEBI" id="CHEBI:57766"/>
        <dbReference type="ChEBI" id="CHEBI:57980"/>
        <dbReference type="EC" id="2.6.1.9"/>
    </reaction>
</comment>
<evidence type="ECO:0000259" key="10">
    <source>
        <dbReference type="Pfam" id="PF00155"/>
    </source>
</evidence>
<sequence length="352" mass="39442">MSRYWSKLVQSLEPYVPGEQPKISNLIKLNTNENPYGPAPSVLEAIQAHTNNDLRLYPDPNSDNMKVALAQYYGVQPEQVFVGNGSDEVLAHAFQALLKHDKPLLFPDITYSFYPVYCQLYDVQYRKVPLTDRFTINPDDYGIENGGIIFPNPNAPTGTAMALEQIEAILKANPDSVVVVDEAYVDFGAASAVSLLPSYPNLLVVQTFSKSRSLAALRIGFALGSAELVDALERVKNSFNSYPVDRLAQQAAVASLADEAYFESTCQRIISTRDNLTRELSLLDFEVLPSSANFVFARHRVRDAREISQHLRSQSVIVRYFEKDRIDQFLRITIGTDKECDTLISILKDYLS</sequence>
<dbReference type="Gene3D" id="3.40.640.10">
    <property type="entry name" value="Type I PLP-dependent aspartate aminotransferase-like (Major domain)"/>
    <property type="match status" value="1"/>
</dbReference>
<evidence type="ECO:0000256" key="2">
    <source>
        <dbReference type="ARBA" id="ARBA00005011"/>
    </source>
</evidence>
<dbReference type="PROSITE" id="PS00599">
    <property type="entry name" value="AA_TRANSFER_CLASS_2"/>
    <property type="match status" value="1"/>
</dbReference>
<dbReference type="PANTHER" id="PTHR43643:SF3">
    <property type="entry name" value="HISTIDINOL-PHOSPHATE AMINOTRANSFERASE"/>
    <property type="match status" value="1"/>
</dbReference>
<comment type="similarity">
    <text evidence="3 9">Belongs to the class-II pyridoxal-phosphate-dependent aminotransferase family. Histidinol-phosphate aminotransferase subfamily.</text>
</comment>
<evidence type="ECO:0000256" key="7">
    <source>
        <dbReference type="ARBA" id="ARBA00022898"/>
    </source>
</evidence>
<dbReference type="EC" id="2.6.1.9" evidence="9"/>
<evidence type="ECO:0000256" key="4">
    <source>
        <dbReference type="ARBA" id="ARBA00011738"/>
    </source>
</evidence>
<dbReference type="GO" id="GO:0000105">
    <property type="term" value="P:L-histidine biosynthetic process"/>
    <property type="evidence" value="ECO:0007669"/>
    <property type="project" value="UniProtKB-UniRule"/>
</dbReference>
<dbReference type="UniPathway" id="UPA00031">
    <property type="reaction ID" value="UER00012"/>
</dbReference>
<dbReference type="AlphaFoldDB" id="A0A1Y0IA89"/>
<keyword evidence="6 9" id="KW-0808">Transferase</keyword>
<proteinExistence type="inferred from homology"/>
<dbReference type="Gene3D" id="3.90.1150.10">
    <property type="entry name" value="Aspartate Aminotransferase, domain 1"/>
    <property type="match status" value="1"/>
</dbReference>
<dbReference type="Proteomes" id="UP000196027">
    <property type="component" value="Chromosome"/>
</dbReference>
<evidence type="ECO:0000256" key="8">
    <source>
        <dbReference type="ARBA" id="ARBA00047481"/>
    </source>
</evidence>
<organism evidence="11 12">
    <name type="scientific">Oleiphilus messinensis</name>
    <dbReference type="NCBI Taxonomy" id="141451"/>
    <lineage>
        <taxon>Bacteria</taxon>
        <taxon>Pseudomonadati</taxon>
        <taxon>Pseudomonadota</taxon>
        <taxon>Gammaproteobacteria</taxon>
        <taxon>Oceanospirillales</taxon>
        <taxon>Oleiphilaceae</taxon>
        <taxon>Oleiphilus</taxon>
    </lineage>
</organism>
<evidence type="ECO:0000313" key="11">
    <source>
        <dbReference type="EMBL" id="ARU57442.1"/>
    </source>
</evidence>
<dbReference type="NCBIfam" id="TIGR01141">
    <property type="entry name" value="hisC"/>
    <property type="match status" value="1"/>
</dbReference>
<evidence type="ECO:0000256" key="1">
    <source>
        <dbReference type="ARBA" id="ARBA00001933"/>
    </source>
</evidence>
<dbReference type="SUPFAM" id="SSF53383">
    <property type="entry name" value="PLP-dependent transferases"/>
    <property type="match status" value="1"/>
</dbReference>
<evidence type="ECO:0000256" key="6">
    <source>
        <dbReference type="ARBA" id="ARBA00022679"/>
    </source>
</evidence>
<dbReference type="EMBL" id="CP021425">
    <property type="protein sequence ID" value="ARU57442.1"/>
    <property type="molecule type" value="Genomic_DNA"/>
</dbReference>
<dbReference type="InterPro" id="IPR015421">
    <property type="entry name" value="PyrdxlP-dep_Trfase_major"/>
</dbReference>
<dbReference type="PANTHER" id="PTHR43643">
    <property type="entry name" value="HISTIDINOL-PHOSPHATE AMINOTRANSFERASE 2"/>
    <property type="match status" value="1"/>
</dbReference>
<feature type="domain" description="Aminotransferase class I/classII large" evidence="10">
    <location>
        <begin position="25"/>
        <end position="345"/>
    </location>
</feature>
<gene>
    <name evidence="9" type="primary">hisC</name>
    <name evidence="11" type="ORF">OLMES_3404</name>
</gene>
<dbReference type="InterPro" id="IPR005861">
    <property type="entry name" value="HisP_aminotrans"/>
</dbReference>
<name>A0A1Y0IA89_9GAMM</name>
<dbReference type="KEGG" id="ome:OLMES_3404"/>
<dbReference type="HAMAP" id="MF_01023">
    <property type="entry name" value="HisC_aminotrans_2"/>
    <property type="match status" value="1"/>
</dbReference>
<accession>A0A1Y0IA89</accession>
<dbReference type="InterPro" id="IPR050106">
    <property type="entry name" value="HistidinolP_aminotransfase"/>
</dbReference>
<dbReference type="RefSeq" id="WP_087462338.1">
    <property type="nucleotide sequence ID" value="NZ_CP021425.1"/>
</dbReference>
<keyword evidence="9" id="KW-0028">Amino-acid biosynthesis</keyword>
<keyword evidence="9" id="KW-0368">Histidine biosynthesis</keyword>
<comment type="subunit">
    <text evidence="4 9">Homodimer.</text>
</comment>
<evidence type="ECO:0000256" key="3">
    <source>
        <dbReference type="ARBA" id="ARBA00007970"/>
    </source>
</evidence>
<protein>
    <recommendedName>
        <fullName evidence="9">Histidinol-phosphate aminotransferase</fullName>
        <ecNumber evidence="9">2.6.1.9</ecNumber>
    </recommendedName>
    <alternativeName>
        <fullName evidence="9">Imidazole acetol-phosphate transaminase</fullName>
    </alternativeName>
</protein>